<comment type="similarity">
    <text evidence="2 4">Belongs to the Mediator complex subunit 11 family.</text>
</comment>
<evidence type="ECO:0000256" key="2">
    <source>
        <dbReference type="ARBA" id="ARBA00008186"/>
    </source>
</evidence>
<evidence type="ECO:0000256" key="4">
    <source>
        <dbReference type="RuleBase" id="RU364147"/>
    </source>
</evidence>
<keyword evidence="4" id="KW-0010">Activator</keyword>
<comment type="subunit">
    <text evidence="4">Component of the Mediator complex.</text>
</comment>
<keyword evidence="6" id="KW-1185">Reference proteome</keyword>
<dbReference type="GO" id="GO:0003712">
    <property type="term" value="F:transcription coregulator activity"/>
    <property type="evidence" value="ECO:0007669"/>
    <property type="project" value="InterPro"/>
</dbReference>
<comment type="subcellular location">
    <subcellularLocation>
        <location evidence="1 4">Nucleus</location>
    </subcellularLocation>
</comment>
<dbReference type="Proteomes" id="UP001209540">
    <property type="component" value="Unassembled WGS sequence"/>
</dbReference>
<sequence>MSQQESDISSYLAESTLRIQDLHEAEKKLVLLVETAGDALANLCDDAPQDQDQDQVVRESVIAFRELAARYFSLVNDVQLSLRSNTRYLSEQGSIGMTTTRSIPFRESVSGEQKELEVWTAAVETIHQRVRELKEIAQQHQK</sequence>
<protein>
    <recommendedName>
        <fullName evidence="4">Mediator of RNA polymerase II transcription subunit 11</fullName>
    </recommendedName>
    <alternativeName>
        <fullName evidence="4">Mediator complex subunit 11</fullName>
    </alternativeName>
</protein>
<comment type="caution">
    <text evidence="5">The sequence shown here is derived from an EMBL/GenBank/DDBJ whole genome shotgun (WGS) entry which is preliminary data.</text>
</comment>
<accession>A0AAD5KHK3</accession>
<dbReference type="GO" id="GO:0016592">
    <property type="term" value="C:mediator complex"/>
    <property type="evidence" value="ECO:0007669"/>
    <property type="project" value="InterPro"/>
</dbReference>
<dbReference type="AlphaFoldDB" id="A0AAD5KHK3"/>
<evidence type="ECO:0000256" key="1">
    <source>
        <dbReference type="ARBA" id="ARBA00004123"/>
    </source>
</evidence>
<organism evidence="5 6">
    <name type="scientific">Phascolomyces articulosus</name>
    <dbReference type="NCBI Taxonomy" id="60185"/>
    <lineage>
        <taxon>Eukaryota</taxon>
        <taxon>Fungi</taxon>
        <taxon>Fungi incertae sedis</taxon>
        <taxon>Mucoromycota</taxon>
        <taxon>Mucoromycotina</taxon>
        <taxon>Mucoromycetes</taxon>
        <taxon>Mucorales</taxon>
        <taxon>Lichtheimiaceae</taxon>
        <taxon>Phascolomyces</taxon>
    </lineage>
</organism>
<dbReference type="GO" id="GO:0006357">
    <property type="term" value="P:regulation of transcription by RNA polymerase II"/>
    <property type="evidence" value="ECO:0007669"/>
    <property type="project" value="InterPro"/>
</dbReference>
<reference evidence="5" key="2">
    <citation type="submission" date="2023-02" db="EMBL/GenBank/DDBJ databases">
        <authorList>
            <consortium name="DOE Joint Genome Institute"/>
            <person name="Mondo S.J."/>
            <person name="Chang Y."/>
            <person name="Wang Y."/>
            <person name="Ahrendt S."/>
            <person name="Andreopoulos W."/>
            <person name="Barry K."/>
            <person name="Beard J."/>
            <person name="Benny G.L."/>
            <person name="Blankenship S."/>
            <person name="Bonito G."/>
            <person name="Cuomo C."/>
            <person name="Desiro A."/>
            <person name="Gervers K.A."/>
            <person name="Hundley H."/>
            <person name="Kuo A."/>
            <person name="LaButti K."/>
            <person name="Lang B.F."/>
            <person name="Lipzen A."/>
            <person name="O'Donnell K."/>
            <person name="Pangilinan J."/>
            <person name="Reynolds N."/>
            <person name="Sandor L."/>
            <person name="Smith M.W."/>
            <person name="Tsang A."/>
            <person name="Grigoriev I.V."/>
            <person name="Stajich J.E."/>
            <person name="Spatafora J.W."/>
        </authorList>
    </citation>
    <scope>NUCLEOTIDE SEQUENCE</scope>
    <source>
        <strain evidence="5">RSA 2281</strain>
    </source>
</reference>
<evidence type="ECO:0000313" key="5">
    <source>
        <dbReference type="EMBL" id="KAI9271503.1"/>
    </source>
</evidence>
<evidence type="ECO:0000256" key="3">
    <source>
        <dbReference type="ARBA" id="ARBA00023242"/>
    </source>
</evidence>
<keyword evidence="3 4" id="KW-0539">Nucleus</keyword>
<comment type="function">
    <text evidence="4">Component of the Mediator complex, a coactivator involved in the regulated transcription of nearly all RNA polymerase II-dependent genes. Mediator functions as a bridge to convey information from gene-specific regulatory proteins to the basal RNA polymerase II transcription machinery. Mediator is recruited to promoters by direct interactions with regulatory proteins and serves as a scaffold for the assembly of a functional pre-initiation complex with RNA polymerase II and the general transcription factors.</text>
</comment>
<reference evidence="5" key="1">
    <citation type="journal article" date="2022" name="IScience">
        <title>Evolution of zygomycete secretomes and the origins of terrestrial fungal ecologies.</title>
        <authorList>
            <person name="Chang Y."/>
            <person name="Wang Y."/>
            <person name="Mondo S."/>
            <person name="Ahrendt S."/>
            <person name="Andreopoulos W."/>
            <person name="Barry K."/>
            <person name="Beard J."/>
            <person name="Benny G.L."/>
            <person name="Blankenship S."/>
            <person name="Bonito G."/>
            <person name="Cuomo C."/>
            <person name="Desiro A."/>
            <person name="Gervers K.A."/>
            <person name="Hundley H."/>
            <person name="Kuo A."/>
            <person name="LaButti K."/>
            <person name="Lang B.F."/>
            <person name="Lipzen A."/>
            <person name="O'Donnell K."/>
            <person name="Pangilinan J."/>
            <person name="Reynolds N."/>
            <person name="Sandor L."/>
            <person name="Smith M.E."/>
            <person name="Tsang A."/>
            <person name="Grigoriev I.V."/>
            <person name="Stajich J.E."/>
            <person name="Spatafora J.W."/>
        </authorList>
    </citation>
    <scope>NUCLEOTIDE SEQUENCE</scope>
    <source>
        <strain evidence="5">RSA 2281</strain>
    </source>
</reference>
<dbReference type="EMBL" id="JAIXMP010000006">
    <property type="protein sequence ID" value="KAI9271503.1"/>
    <property type="molecule type" value="Genomic_DNA"/>
</dbReference>
<keyword evidence="4" id="KW-0804">Transcription</keyword>
<gene>
    <name evidence="4" type="primary">MED11</name>
    <name evidence="5" type="ORF">BDA99DRAFT_533991</name>
</gene>
<evidence type="ECO:0000313" key="6">
    <source>
        <dbReference type="Proteomes" id="UP001209540"/>
    </source>
</evidence>
<name>A0AAD5KHK3_9FUNG</name>
<dbReference type="Pfam" id="PF10280">
    <property type="entry name" value="Med11"/>
    <property type="match status" value="1"/>
</dbReference>
<keyword evidence="4" id="KW-0805">Transcription regulation</keyword>
<dbReference type="Gene3D" id="1.10.287.3490">
    <property type="match status" value="1"/>
</dbReference>
<dbReference type="InterPro" id="IPR019404">
    <property type="entry name" value="Mediator_Med11"/>
</dbReference>
<proteinExistence type="inferred from homology"/>